<dbReference type="InterPro" id="IPR036638">
    <property type="entry name" value="HLH_DNA-bd_sf"/>
</dbReference>
<comment type="caution">
    <text evidence="5">The sequence shown here is derived from an EMBL/GenBank/DDBJ whole genome shotgun (WGS) entry which is preliminary data.</text>
</comment>
<feature type="region of interest" description="Disordered" evidence="3">
    <location>
        <begin position="441"/>
        <end position="505"/>
    </location>
</feature>
<feature type="compositionally biased region" description="Basic and acidic residues" evidence="3">
    <location>
        <begin position="246"/>
        <end position="259"/>
    </location>
</feature>
<feature type="compositionally biased region" description="Polar residues" evidence="3">
    <location>
        <begin position="37"/>
        <end position="78"/>
    </location>
</feature>
<dbReference type="SUPFAM" id="SSF47459">
    <property type="entry name" value="HLH, helix-loop-helix DNA-binding domain"/>
    <property type="match status" value="1"/>
</dbReference>
<feature type="compositionally biased region" description="Polar residues" evidence="3">
    <location>
        <begin position="164"/>
        <end position="178"/>
    </location>
</feature>
<evidence type="ECO:0000256" key="3">
    <source>
        <dbReference type="SAM" id="MobiDB-lite"/>
    </source>
</evidence>
<dbReference type="InterPro" id="IPR011598">
    <property type="entry name" value="bHLH_dom"/>
</dbReference>
<feature type="compositionally biased region" description="Polar residues" evidence="3">
    <location>
        <begin position="317"/>
        <end position="327"/>
    </location>
</feature>
<dbReference type="Pfam" id="PF00010">
    <property type="entry name" value="HLH"/>
    <property type="match status" value="1"/>
</dbReference>
<feature type="region of interest" description="Disordered" evidence="3">
    <location>
        <begin position="1"/>
        <end position="115"/>
    </location>
</feature>
<proteinExistence type="predicted"/>
<feature type="compositionally biased region" description="Low complexity" evidence="3">
    <location>
        <begin position="154"/>
        <end position="163"/>
    </location>
</feature>
<keyword evidence="6" id="KW-1185">Reference proteome</keyword>
<dbReference type="Gene3D" id="4.10.280.10">
    <property type="entry name" value="Helix-loop-helix DNA-binding domain"/>
    <property type="match status" value="1"/>
</dbReference>
<dbReference type="Proteomes" id="UP001562354">
    <property type="component" value="Unassembled WGS sequence"/>
</dbReference>
<feature type="compositionally biased region" description="Low complexity" evidence="3">
    <location>
        <begin position="260"/>
        <end position="273"/>
    </location>
</feature>
<evidence type="ECO:0000313" key="6">
    <source>
        <dbReference type="Proteomes" id="UP001562354"/>
    </source>
</evidence>
<evidence type="ECO:0000259" key="4">
    <source>
        <dbReference type="PROSITE" id="PS50888"/>
    </source>
</evidence>
<keyword evidence="1" id="KW-0238">DNA-binding</keyword>
<feature type="region of interest" description="Disordered" evidence="3">
    <location>
        <begin position="150"/>
        <end position="273"/>
    </location>
</feature>
<accession>A0ABR3PI14</accession>
<dbReference type="RefSeq" id="XP_069201978.1">
    <property type="nucleotide sequence ID" value="XM_069347371.1"/>
</dbReference>
<dbReference type="EMBL" id="JBFMKM010000006">
    <property type="protein sequence ID" value="KAL1305705.1"/>
    <property type="molecule type" value="Genomic_DNA"/>
</dbReference>
<protein>
    <recommendedName>
        <fullName evidence="4">BHLH domain-containing protein</fullName>
    </recommendedName>
</protein>
<dbReference type="PROSITE" id="PS50888">
    <property type="entry name" value="BHLH"/>
    <property type="match status" value="1"/>
</dbReference>
<feature type="domain" description="BHLH" evidence="4">
    <location>
        <begin position="330"/>
        <end position="381"/>
    </location>
</feature>
<reference evidence="5 6" key="1">
    <citation type="submission" date="2024-07" db="EMBL/GenBank/DDBJ databases">
        <title>Draft sequence of the Neodothiora populina.</title>
        <authorList>
            <person name="Drown D.D."/>
            <person name="Schuette U.S."/>
            <person name="Buechlein A.B."/>
            <person name="Rusch D.R."/>
            <person name="Winton L.W."/>
            <person name="Adams G.A."/>
        </authorList>
    </citation>
    <scope>NUCLEOTIDE SEQUENCE [LARGE SCALE GENOMIC DNA]</scope>
    <source>
        <strain evidence="5 6">CPC 39397</strain>
    </source>
</reference>
<feature type="compositionally biased region" description="Polar residues" evidence="3">
    <location>
        <begin position="85"/>
        <end position="99"/>
    </location>
</feature>
<name>A0ABR3PI14_9PEZI</name>
<organism evidence="5 6">
    <name type="scientific">Neodothiora populina</name>
    <dbReference type="NCBI Taxonomy" id="2781224"/>
    <lineage>
        <taxon>Eukaryota</taxon>
        <taxon>Fungi</taxon>
        <taxon>Dikarya</taxon>
        <taxon>Ascomycota</taxon>
        <taxon>Pezizomycotina</taxon>
        <taxon>Dothideomycetes</taxon>
        <taxon>Dothideomycetidae</taxon>
        <taxon>Dothideales</taxon>
        <taxon>Dothioraceae</taxon>
        <taxon>Neodothiora</taxon>
    </lineage>
</organism>
<dbReference type="PANTHER" id="PTHR10328">
    <property type="entry name" value="PROTEIN MAX MYC-ASSOCIATED FACTOR X"/>
    <property type="match status" value="1"/>
</dbReference>
<evidence type="ECO:0000256" key="1">
    <source>
        <dbReference type="ARBA" id="ARBA00023125"/>
    </source>
</evidence>
<evidence type="ECO:0000256" key="2">
    <source>
        <dbReference type="ARBA" id="ARBA00023242"/>
    </source>
</evidence>
<feature type="compositionally biased region" description="Pro residues" evidence="3">
    <location>
        <begin position="458"/>
        <end position="473"/>
    </location>
</feature>
<dbReference type="SMART" id="SM00353">
    <property type="entry name" value="HLH"/>
    <property type="match status" value="1"/>
</dbReference>
<dbReference type="GeneID" id="95980993"/>
<evidence type="ECO:0000313" key="5">
    <source>
        <dbReference type="EMBL" id="KAL1305705.1"/>
    </source>
</evidence>
<sequence>MATHAEQQRPPHQHPSPSHTLPSITSLTNGLPGAGYSPTNRAPTSAPSRDSGTWPYPQNTQSKHSSVNSQNLQVSTLLNPEEGQPRNSVPSTPTSSRLSQQQQQQQQPGNAMLPSINQSFESTKSAQRQSTDYYNAIDSRRSSIDSRMHTNFSNLGLNNNNNNPTSPYDSQNTSQVSLAASLRRPNGQAPMSPLSGRNSLRGSHHPPRIAPPIVPNARVPGAPDPMAAKPTQGFPWAFPDSAIPEEQQRRGSSSDDSSIRRSVSRQNSFAASSIRSSIFSTDSALPAGQRRFDDDAQTTHHHHQLQHRSIASLQNNDAASASGNYSRTPELRVSHKLAERKRRSEMKDLFEELNRAVPANGGAKASKWEILTKAIEYIRTNQMQERNLHGEMTRLRADADFARESLKENDSLRTEIQVMHERLRRLDPAGQHIYGQYTSRLAQQQTQQQSNGAHPAPYALPPMNSAPPPPQHQQPPQHYGQIQPPPGAMQGVEYGASQRSSYEMR</sequence>
<keyword evidence="2" id="KW-0539">Nucleus</keyword>
<gene>
    <name evidence="5" type="ORF">AAFC00_007294</name>
</gene>
<dbReference type="PANTHER" id="PTHR10328:SF15">
    <property type="entry name" value="BHLH TRANSCRIPTION FACTOR"/>
    <property type="match status" value="1"/>
</dbReference>
<feature type="region of interest" description="Disordered" evidence="3">
    <location>
        <begin position="317"/>
        <end position="341"/>
    </location>
</feature>